<name>H0WA54_CAVPO</name>
<evidence type="ECO:0000256" key="3">
    <source>
        <dbReference type="ARBA" id="ARBA00022840"/>
    </source>
</evidence>
<dbReference type="InterPro" id="IPR027410">
    <property type="entry name" value="TCP-1-like_intermed_sf"/>
</dbReference>
<dbReference type="HOGENOM" id="CLU_008891_4_2_1"/>
<organism evidence="7 8">
    <name type="scientific">Cavia porcellus</name>
    <name type="common">Guinea pig</name>
    <dbReference type="NCBI Taxonomy" id="10141"/>
    <lineage>
        <taxon>Eukaryota</taxon>
        <taxon>Metazoa</taxon>
        <taxon>Chordata</taxon>
        <taxon>Craniata</taxon>
        <taxon>Vertebrata</taxon>
        <taxon>Euteleostomi</taxon>
        <taxon>Mammalia</taxon>
        <taxon>Eutheria</taxon>
        <taxon>Euarchontoglires</taxon>
        <taxon>Glires</taxon>
        <taxon>Rodentia</taxon>
        <taxon>Hystricomorpha</taxon>
        <taxon>Caviidae</taxon>
        <taxon>Cavia</taxon>
    </lineage>
</organism>
<dbReference type="GO" id="GO:0005524">
    <property type="term" value="F:ATP binding"/>
    <property type="evidence" value="ECO:0007669"/>
    <property type="project" value="UniProtKB-KW"/>
</dbReference>
<feature type="compositionally biased region" description="Basic and acidic residues" evidence="6">
    <location>
        <begin position="9"/>
        <end position="19"/>
    </location>
</feature>
<dbReference type="EMBL" id="AAKN02032945">
    <property type="status" value="NOT_ANNOTATED_CDS"/>
    <property type="molecule type" value="Genomic_DNA"/>
</dbReference>
<evidence type="ECO:0000256" key="1">
    <source>
        <dbReference type="ARBA" id="ARBA00008020"/>
    </source>
</evidence>
<evidence type="ECO:0000256" key="6">
    <source>
        <dbReference type="SAM" id="MobiDB-lite"/>
    </source>
</evidence>
<sequence>MGSTPDLELPQRLDPYPKETHRHPRGEQPHLLSSLAAVQTLASVIQPCYGPHRRKKFLLTAHGDIVCTDSAAAILRALQLEHPAARLVREAAQAQAESFGDGTAFVVLLAEALLEQAELLLRAGLARTQLREAYSTALAEVLATLPSLAIRALGPLENPSWALYSVMNTHSLVHSEHLTKLVAHACWASKEPGGSFKPERIGVCTLHGGSLWDSCLLSGLAMPMRPCGQVTAVSSGANVALFACCFGPASPSTPTTASLYSLEDLLAFKRESSRLVEMQVDQLADADVNVAVVWGDVDEETLALANQQGIMVIQVKSRREIVYLSEVLDTPLLTSLLPPLKPGRCWRVHTQKLGDSEATVFEWEHADAPVLTLVLQGATAEGLRGAEEAVYHGIDAYAQLCQDPRLLPGAGSTEMALATMLSEKGGKLDGPEGPAFLAFARALRSLPKTLAENAGLAVAPIMAEMSGIHQAGDFLVGVGSEGLLNAAQEEMWDLLVVKTQGLRAAAEVVLTLVTVDEFVVAKGGPSHQQILNNSGKTTKGHPPSPSQKCVFIYSFKLDNTGIILFDWVFVFLRQDLELQIGL</sequence>
<keyword evidence="4 5" id="KW-0143">Chaperone</keyword>
<dbReference type="GeneTree" id="ENSGT00940000163221"/>
<comment type="similarity">
    <text evidence="1 5">Belongs to the TCP-1 chaperonin family.</text>
</comment>
<protein>
    <submittedName>
        <fullName evidence="7">Chaperonin containing TCP1 subunit 8 like 2</fullName>
    </submittedName>
</protein>
<keyword evidence="3 5" id="KW-0067">ATP-binding</keyword>
<feature type="region of interest" description="Disordered" evidence="6">
    <location>
        <begin position="1"/>
        <end position="27"/>
    </location>
</feature>
<evidence type="ECO:0000256" key="5">
    <source>
        <dbReference type="RuleBase" id="RU004187"/>
    </source>
</evidence>
<keyword evidence="2 5" id="KW-0547">Nucleotide-binding</keyword>
<dbReference type="Proteomes" id="UP000005447">
    <property type="component" value="Unassembled WGS sequence"/>
</dbReference>
<evidence type="ECO:0000256" key="2">
    <source>
        <dbReference type="ARBA" id="ARBA00022741"/>
    </source>
</evidence>
<dbReference type="SUPFAM" id="SSF54849">
    <property type="entry name" value="GroEL-intermediate domain like"/>
    <property type="match status" value="1"/>
</dbReference>
<reference evidence="8" key="1">
    <citation type="journal article" date="2011" name="Nature">
        <title>A high-resolution map of human evolutionary constraint using 29 mammals.</title>
        <authorList>
            <person name="Lindblad-Toh K."/>
            <person name="Garber M."/>
            <person name="Zuk O."/>
            <person name="Lin M.F."/>
            <person name="Parker B.J."/>
            <person name="Washietl S."/>
            <person name="Kheradpour P."/>
            <person name="Ernst J."/>
            <person name="Jordan G."/>
            <person name="Mauceli E."/>
            <person name="Ward L.D."/>
            <person name="Lowe C.B."/>
            <person name="Holloway A.K."/>
            <person name="Clamp M."/>
            <person name="Gnerre S."/>
            <person name="Alfoldi J."/>
            <person name="Beal K."/>
            <person name="Chang J."/>
            <person name="Clawson H."/>
            <person name="Cuff J."/>
            <person name="Di Palma F."/>
            <person name="Fitzgerald S."/>
            <person name="Flicek P."/>
            <person name="Guttman M."/>
            <person name="Hubisz M.J."/>
            <person name="Jaffe D.B."/>
            <person name="Jungreis I."/>
            <person name="Kent W.J."/>
            <person name="Kostka D."/>
            <person name="Lara M."/>
            <person name="Martins A.L."/>
            <person name="Massingham T."/>
            <person name="Moltke I."/>
            <person name="Raney B.J."/>
            <person name="Rasmussen M.D."/>
            <person name="Robinson J."/>
            <person name="Stark A."/>
            <person name="Vilella A.J."/>
            <person name="Wen J."/>
            <person name="Xie X."/>
            <person name="Zody M.C."/>
            <person name="Baldwin J."/>
            <person name="Bloom T."/>
            <person name="Chin C.W."/>
            <person name="Heiman D."/>
            <person name="Nicol R."/>
            <person name="Nusbaum C."/>
            <person name="Young S."/>
            <person name="Wilkinson J."/>
            <person name="Worley K.C."/>
            <person name="Kovar C.L."/>
            <person name="Muzny D.M."/>
            <person name="Gibbs R.A."/>
            <person name="Cree A."/>
            <person name="Dihn H.H."/>
            <person name="Fowler G."/>
            <person name="Jhangiani S."/>
            <person name="Joshi V."/>
            <person name="Lee S."/>
            <person name="Lewis L.R."/>
            <person name="Nazareth L.V."/>
            <person name="Okwuonu G."/>
            <person name="Santibanez J."/>
            <person name="Warren W.C."/>
            <person name="Mardis E.R."/>
            <person name="Weinstock G.M."/>
            <person name="Wilson R.K."/>
            <person name="Delehaunty K."/>
            <person name="Dooling D."/>
            <person name="Fronik C."/>
            <person name="Fulton L."/>
            <person name="Fulton B."/>
            <person name="Graves T."/>
            <person name="Minx P."/>
            <person name="Sodergren E."/>
            <person name="Birney E."/>
            <person name="Margulies E.H."/>
            <person name="Herrero J."/>
            <person name="Green E.D."/>
            <person name="Haussler D."/>
            <person name="Siepel A."/>
            <person name="Goldman N."/>
            <person name="Pollard K.S."/>
            <person name="Pedersen J.S."/>
            <person name="Lander E.S."/>
            <person name="Kellis M."/>
        </authorList>
    </citation>
    <scope>NUCLEOTIDE SEQUENCE [LARGE SCALE GENOMIC DNA]</scope>
    <source>
        <strain evidence="8">2N</strain>
    </source>
</reference>
<dbReference type="Gene3D" id="1.10.560.10">
    <property type="entry name" value="GroEL-like equatorial domain"/>
    <property type="match status" value="1"/>
</dbReference>
<dbReference type="Gene3D" id="3.30.260.10">
    <property type="entry name" value="TCP-1-like chaperonin intermediate domain"/>
    <property type="match status" value="1"/>
</dbReference>
<dbReference type="Bgee" id="ENSCPOG00000020546">
    <property type="expression patterns" value="Expressed in testis"/>
</dbReference>
<dbReference type="Pfam" id="PF00118">
    <property type="entry name" value="Cpn60_TCP1"/>
    <property type="match status" value="1"/>
</dbReference>
<evidence type="ECO:0000313" key="8">
    <source>
        <dbReference type="Proteomes" id="UP000005447"/>
    </source>
</evidence>
<dbReference type="VEuPathDB" id="HostDB:ENSCPOG00000020546"/>
<keyword evidence="8" id="KW-1185">Reference proteome</keyword>
<dbReference type="SUPFAM" id="SSF52029">
    <property type="entry name" value="GroEL apical domain-like"/>
    <property type="match status" value="1"/>
</dbReference>
<accession>H0WA54</accession>
<dbReference type="PRINTS" id="PR00304">
    <property type="entry name" value="TCOMPLEXTCP1"/>
</dbReference>
<dbReference type="InterPro" id="IPR002423">
    <property type="entry name" value="Cpn60/GroEL/TCP-1"/>
</dbReference>
<dbReference type="SUPFAM" id="SSF48592">
    <property type="entry name" value="GroEL equatorial domain-like"/>
    <property type="match status" value="1"/>
</dbReference>
<dbReference type="InterPro" id="IPR027409">
    <property type="entry name" value="GroEL-like_apical_dom_sf"/>
</dbReference>
<reference evidence="7" key="3">
    <citation type="submission" date="2025-09" db="UniProtKB">
        <authorList>
            <consortium name="Ensembl"/>
        </authorList>
    </citation>
    <scope>IDENTIFICATION</scope>
    <source>
        <strain evidence="7">2N</strain>
    </source>
</reference>
<dbReference type="FunCoup" id="H0WA54">
    <property type="interactions" value="14"/>
</dbReference>
<evidence type="ECO:0000313" key="7">
    <source>
        <dbReference type="Ensembl" id="ENSCPOP00000019865.2"/>
    </source>
</evidence>
<gene>
    <name evidence="7" type="primary">CCT8L2</name>
</gene>
<dbReference type="AlphaFoldDB" id="H0WA54"/>
<dbReference type="InterPro" id="IPR027413">
    <property type="entry name" value="GROEL-like_equatorial_sf"/>
</dbReference>
<dbReference type="InterPro" id="IPR017998">
    <property type="entry name" value="Chaperone_TCP-1"/>
</dbReference>
<dbReference type="STRING" id="10141.ENSCPOP00000019865"/>
<reference evidence="7" key="2">
    <citation type="submission" date="2025-08" db="UniProtKB">
        <authorList>
            <consortium name="Ensembl"/>
        </authorList>
    </citation>
    <scope>IDENTIFICATION</scope>
    <source>
        <strain evidence="7">2N</strain>
    </source>
</reference>
<dbReference type="Gene3D" id="3.50.7.10">
    <property type="entry name" value="GroEL"/>
    <property type="match status" value="1"/>
</dbReference>
<dbReference type="GO" id="GO:0140662">
    <property type="term" value="F:ATP-dependent protein folding chaperone"/>
    <property type="evidence" value="ECO:0007669"/>
    <property type="project" value="InterPro"/>
</dbReference>
<dbReference type="InParanoid" id="H0WA54"/>
<dbReference type="PANTHER" id="PTHR11353">
    <property type="entry name" value="CHAPERONIN"/>
    <property type="match status" value="1"/>
</dbReference>
<dbReference type="Ensembl" id="ENSCPOT00000026724.2">
    <property type="protein sequence ID" value="ENSCPOP00000019865.2"/>
    <property type="gene ID" value="ENSCPOG00000020546.2"/>
</dbReference>
<proteinExistence type="inferred from homology"/>
<dbReference type="eggNOG" id="KOG0362">
    <property type="taxonomic scope" value="Eukaryota"/>
</dbReference>
<evidence type="ECO:0000256" key="4">
    <source>
        <dbReference type="ARBA" id="ARBA00023186"/>
    </source>
</evidence>
<dbReference type="OMA" id="YSVMNTH"/>